<evidence type="ECO:0008006" key="3">
    <source>
        <dbReference type="Google" id="ProtNLM"/>
    </source>
</evidence>
<accession>A0AAW1Q3X7</accession>
<reference evidence="1 2" key="1">
    <citation type="journal article" date="2024" name="Nat. Commun.">
        <title>Phylogenomics reveals the evolutionary origins of lichenization in chlorophyte algae.</title>
        <authorList>
            <person name="Puginier C."/>
            <person name="Libourel C."/>
            <person name="Otte J."/>
            <person name="Skaloud P."/>
            <person name="Haon M."/>
            <person name="Grisel S."/>
            <person name="Petersen M."/>
            <person name="Berrin J.G."/>
            <person name="Delaux P.M."/>
            <person name="Dal Grande F."/>
            <person name="Keller J."/>
        </authorList>
    </citation>
    <scope>NUCLEOTIDE SEQUENCE [LARGE SCALE GENOMIC DNA]</scope>
    <source>
        <strain evidence="1 2">SAG 2036</strain>
    </source>
</reference>
<comment type="caution">
    <text evidence="1">The sequence shown here is derived from an EMBL/GenBank/DDBJ whole genome shotgun (WGS) entry which is preliminary data.</text>
</comment>
<protein>
    <recommendedName>
        <fullName evidence="3">Glycerate kinase</fullName>
    </recommendedName>
</protein>
<dbReference type="Proteomes" id="UP001465755">
    <property type="component" value="Unassembled WGS sequence"/>
</dbReference>
<dbReference type="PANTHER" id="PTHR10285">
    <property type="entry name" value="URIDINE KINASE"/>
    <property type="match status" value="1"/>
</dbReference>
<evidence type="ECO:0000313" key="2">
    <source>
        <dbReference type="Proteomes" id="UP001465755"/>
    </source>
</evidence>
<dbReference type="AlphaFoldDB" id="A0AAW1Q3X7"/>
<evidence type="ECO:0000313" key="1">
    <source>
        <dbReference type="EMBL" id="KAK9815067.1"/>
    </source>
</evidence>
<dbReference type="Gene3D" id="3.40.50.300">
    <property type="entry name" value="P-loop containing nucleotide triphosphate hydrolases"/>
    <property type="match status" value="1"/>
</dbReference>
<dbReference type="InterPro" id="IPR027417">
    <property type="entry name" value="P-loop_NTPase"/>
</dbReference>
<gene>
    <name evidence="1" type="ORF">WJX73_006615</name>
</gene>
<sequence>MHSRQQDVLTLNQREWNRPTRYHKVHQAGHRQVTRALSGADADLADYILRGPLTVPCKLTVEGVAKNLQAFKDLGDVVIENLGFGSLEQLDEVQKLRIFRYYLPVFFWCQAQLEEHRHSGGSGEPLVIGMQAPQGCGKTTLVEQLEFLFEHTGSKAASVSIDDFYLTFEDQQALAKSQPGNSLVELRSNAGTHDVDFGLAAISRLKGCRTADSTVTVPRYDKAAHGGKGTRAAEDTWPVINGPVEVILFEGWMLGFEPVTKEAAAAVDPNLVGVNERLQDYQRWHEQVDAWLILKVSDPAYVYRWREQAEVVLRSKGKGGMTEAQVKDFVDRYMPAYRAYLPHLYAKGPERKNPNKALVIEINEGRGLVEQQPEPLW</sequence>
<organism evidence="1 2">
    <name type="scientific">Symbiochloris irregularis</name>
    <dbReference type="NCBI Taxonomy" id="706552"/>
    <lineage>
        <taxon>Eukaryota</taxon>
        <taxon>Viridiplantae</taxon>
        <taxon>Chlorophyta</taxon>
        <taxon>core chlorophytes</taxon>
        <taxon>Trebouxiophyceae</taxon>
        <taxon>Trebouxiales</taxon>
        <taxon>Trebouxiaceae</taxon>
        <taxon>Symbiochloris</taxon>
    </lineage>
</organism>
<keyword evidence="2" id="KW-1185">Reference proteome</keyword>
<dbReference type="EMBL" id="JALJOQ010000001">
    <property type="protein sequence ID" value="KAK9815067.1"/>
    <property type="molecule type" value="Genomic_DNA"/>
</dbReference>
<name>A0AAW1Q3X7_9CHLO</name>
<dbReference type="SUPFAM" id="SSF52540">
    <property type="entry name" value="P-loop containing nucleoside triphosphate hydrolases"/>
    <property type="match status" value="1"/>
</dbReference>
<proteinExistence type="predicted"/>